<dbReference type="PANTHER" id="PTHR47108:SF1">
    <property type="entry name" value="5-AMINO-6-(5-PHOSPHO-D-RIBITYLAMINO)URACIL PHOSPHATASE, CHLOROPLASTIC"/>
    <property type="match status" value="1"/>
</dbReference>
<dbReference type="PANTHER" id="PTHR47108">
    <property type="entry name" value="5-AMINO-6-(5-PHOSPHO-D-RIBITYLAMINO)URACIL PHOSPHATASE, CHLOROPLASTIC"/>
    <property type="match status" value="1"/>
</dbReference>
<dbReference type="EMBL" id="JACGWL010000015">
    <property type="protein sequence ID" value="KAK4386018.1"/>
    <property type="molecule type" value="Genomic_DNA"/>
</dbReference>
<keyword evidence="2" id="KW-1185">Reference proteome</keyword>
<gene>
    <name evidence="1" type="ORF">Sango_2472400</name>
</gene>
<protein>
    <submittedName>
        <fullName evidence="1">5-amino-6-(5-phospho-D-ribitylamino)uracil phosphatase, chloroplastic</fullName>
    </submittedName>
</protein>
<reference evidence="1" key="1">
    <citation type="submission" date="2020-06" db="EMBL/GenBank/DDBJ databases">
        <authorList>
            <person name="Li T."/>
            <person name="Hu X."/>
            <person name="Zhang T."/>
            <person name="Song X."/>
            <person name="Zhang H."/>
            <person name="Dai N."/>
            <person name="Sheng W."/>
            <person name="Hou X."/>
            <person name="Wei L."/>
        </authorList>
    </citation>
    <scope>NUCLEOTIDE SEQUENCE</scope>
    <source>
        <strain evidence="1">K16</strain>
        <tissue evidence="1">Leaf</tissue>
    </source>
</reference>
<dbReference type="AlphaFoldDB" id="A0AAE1W3D4"/>
<name>A0AAE1W3D4_9LAMI</name>
<evidence type="ECO:0000313" key="1">
    <source>
        <dbReference type="EMBL" id="KAK4386018.1"/>
    </source>
</evidence>
<accession>A0AAE1W3D4</accession>
<reference evidence="1" key="2">
    <citation type="journal article" date="2024" name="Plant">
        <title>Genomic evolution and insights into agronomic trait innovations of Sesamum species.</title>
        <authorList>
            <person name="Miao H."/>
            <person name="Wang L."/>
            <person name="Qu L."/>
            <person name="Liu H."/>
            <person name="Sun Y."/>
            <person name="Le M."/>
            <person name="Wang Q."/>
            <person name="Wei S."/>
            <person name="Zheng Y."/>
            <person name="Lin W."/>
            <person name="Duan Y."/>
            <person name="Cao H."/>
            <person name="Xiong S."/>
            <person name="Wang X."/>
            <person name="Wei L."/>
            <person name="Li C."/>
            <person name="Ma Q."/>
            <person name="Ju M."/>
            <person name="Zhao R."/>
            <person name="Li G."/>
            <person name="Mu C."/>
            <person name="Tian Q."/>
            <person name="Mei H."/>
            <person name="Zhang T."/>
            <person name="Gao T."/>
            <person name="Zhang H."/>
        </authorList>
    </citation>
    <scope>NUCLEOTIDE SEQUENCE</scope>
    <source>
        <strain evidence="1">K16</strain>
    </source>
</reference>
<evidence type="ECO:0000313" key="2">
    <source>
        <dbReference type="Proteomes" id="UP001289374"/>
    </source>
</evidence>
<proteinExistence type="predicted"/>
<comment type="caution">
    <text evidence="1">The sequence shown here is derived from an EMBL/GenBank/DDBJ whole genome shotgun (WGS) entry which is preliminary data.</text>
</comment>
<dbReference type="Proteomes" id="UP001289374">
    <property type="component" value="Unassembled WGS sequence"/>
</dbReference>
<organism evidence="1 2">
    <name type="scientific">Sesamum angolense</name>
    <dbReference type="NCBI Taxonomy" id="2727404"/>
    <lineage>
        <taxon>Eukaryota</taxon>
        <taxon>Viridiplantae</taxon>
        <taxon>Streptophyta</taxon>
        <taxon>Embryophyta</taxon>
        <taxon>Tracheophyta</taxon>
        <taxon>Spermatophyta</taxon>
        <taxon>Magnoliopsida</taxon>
        <taxon>eudicotyledons</taxon>
        <taxon>Gunneridae</taxon>
        <taxon>Pentapetalae</taxon>
        <taxon>asterids</taxon>
        <taxon>lamiids</taxon>
        <taxon>Lamiales</taxon>
        <taxon>Pedaliaceae</taxon>
        <taxon>Sesamum</taxon>
    </lineage>
</organism>
<sequence length="197" mass="22359">MKKPSYSWEGSKLELGYCCSGLIVNKDGGVNCWDIPFRALSNLWELLLQRCVEEVLIEYNPDLEKQAWLDLSHEEGKSMPQAFVLRRIEVASVSTRPRKYLEAAIQTIGMEGMFNVEAAHDARMNYVVVASKHPVYELGVTDLVVKHLDELSIIDLKNLAAVESAEFGSGELELEIEPDEEDQLRWVSGREKYLGRN</sequence>